<comment type="similarity">
    <text evidence="2 15">Belongs to the amiloride-sensitive sodium channel (TC 1.A.6) family.</text>
</comment>
<dbReference type="InterPro" id="IPR020903">
    <property type="entry name" value="ENaC_CS"/>
</dbReference>
<organism evidence="18 19">
    <name type="scientific">Asbolus verrucosus</name>
    <name type="common">Desert ironclad beetle</name>
    <dbReference type="NCBI Taxonomy" id="1661398"/>
    <lineage>
        <taxon>Eukaryota</taxon>
        <taxon>Metazoa</taxon>
        <taxon>Ecdysozoa</taxon>
        <taxon>Arthropoda</taxon>
        <taxon>Hexapoda</taxon>
        <taxon>Insecta</taxon>
        <taxon>Pterygota</taxon>
        <taxon>Neoptera</taxon>
        <taxon>Endopterygota</taxon>
        <taxon>Coleoptera</taxon>
        <taxon>Polyphaga</taxon>
        <taxon>Cucujiformia</taxon>
        <taxon>Tenebrionidae</taxon>
        <taxon>Pimeliinae</taxon>
        <taxon>Asbolus</taxon>
    </lineage>
</organism>
<reference evidence="18 19" key="1">
    <citation type="submission" date="2017-03" db="EMBL/GenBank/DDBJ databases">
        <title>Genome of the blue death feigning beetle - Asbolus verrucosus.</title>
        <authorList>
            <person name="Rider S.D."/>
        </authorList>
    </citation>
    <scope>NUCLEOTIDE SEQUENCE [LARGE SCALE GENOMIC DNA]</scope>
    <source>
        <strain evidence="18">Butters</strain>
        <tissue evidence="18">Head and leg muscle</tissue>
    </source>
</reference>
<dbReference type="GO" id="GO:0005634">
    <property type="term" value="C:nucleus"/>
    <property type="evidence" value="ECO:0007669"/>
    <property type="project" value="TreeGrafter"/>
</dbReference>
<sequence>MNYTCAILWTKTRTSLALAYANRSACLYKLGMHKECITDMNRALAHGYPTEKRPNLIERRDQLLKLKRPERGSFEKTPKIPKSQKSRRNPSARNCIEVQNNEEFGRHIVATRDIRIGDVLSVEEPFACVVEKEVLFHCHECAVLCYNPIPCEDCTRVLFCSEACKKRAASTYHKYECAILASLVEYGMKPALLALKVALLAKQDGYKEVHKLKPATEERSDLFFISTVAAVLFHFLESHTDLFRHGNENHREDFKEIMLLQLQVCPLNAIKIYECVPNPKMHESDAFAAGLYAFASLFNHSCCHNVERTHHGSTIVLRAANTIRKGQQCFISYGFQYDTGSLASRQECLRSAYYFICNGDALHQTRAKMKDNCCASCRRHFREYCSRSSVHGVQYLAEEGRPTFERIWWSLVLVISLSVCTFSIYQVYKKWEQSPVIVTLANSGRPIYEIPFPAVTICPESKSDESVFNYTDIIWRWEEMGEVLTPLEKTRFEYMSLICNHYPHLHPTKIESFPQEFFDVVDDLKPKFALENCIYTAVDFNCGEQFVPIFTDEGICYSWNMLDRSEIFRSDVAHYKNFHQVGATSDMWSLEGGYRGNSGPDSYPYRAFIPGAVFGLKFNIATSHKNRDYACRNSIWGYKIALHTPATVPRPSRNFFRIPLGQSIAAAIKPNVITTSKRIQTYSPKRRNCYFETERPLRYFQKYTSSNCQVECITNYTLKFCNCVNFFMPSVQCFVIVGGVKMSLQNVTNGLILGENGTKICGSGKTDCMKMVNMLTPSMDLIKHLNGNFYEVQSLNNMTMDCNCLPLCSDLNYEVEVTQSDWGWKMWLGPNATSDQKELSIGRVARSH</sequence>
<keyword evidence="6" id="KW-0808">Transferase</keyword>
<dbReference type="SUPFAM" id="SSF144232">
    <property type="entry name" value="HIT/MYND zinc finger-like"/>
    <property type="match status" value="1"/>
</dbReference>
<feature type="non-terminal residue" evidence="18">
    <location>
        <position position="848"/>
    </location>
</feature>
<comment type="subcellular location">
    <subcellularLocation>
        <location evidence="1">Membrane</location>
        <topology evidence="1">Multi-pass membrane protein</topology>
    </subcellularLocation>
</comment>
<dbReference type="SUPFAM" id="SSF82199">
    <property type="entry name" value="SET domain"/>
    <property type="match status" value="1"/>
</dbReference>
<dbReference type="Gene3D" id="6.10.140.2220">
    <property type="match status" value="1"/>
</dbReference>
<dbReference type="Gene3D" id="2.60.470.10">
    <property type="entry name" value="Acid-sensing ion channels like domains"/>
    <property type="match status" value="1"/>
</dbReference>
<dbReference type="Proteomes" id="UP000292052">
    <property type="component" value="Unassembled WGS sequence"/>
</dbReference>
<dbReference type="InterPro" id="IPR046341">
    <property type="entry name" value="SET_dom_sf"/>
</dbReference>
<proteinExistence type="inferred from homology"/>
<evidence type="ECO:0000256" key="15">
    <source>
        <dbReference type="RuleBase" id="RU000679"/>
    </source>
</evidence>
<evidence type="ECO:0000256" key="2">
    <source>
        <dbReference type="ARBA" id="ARBA00007193"/>
    </source>
</evidence>
<dbReference type="GO" id="GO:0042826">
    <property type="term" value="F:histone deacetylase binding"/>
    <property type="evidence" value="ECO:0007669"/>
    <property type="project" value="TreeGrafter"/>
</dbReference>
<feature type="domain" description="SET" evidence="17">
    <location>
        <begin position="94"/>
        <end position="334"/>
    </location>
</feature>
<dbReference type="EMBL" id="QDEB01052680">
    <property type="protein sequence ID" value="RZC37445.1"/>
    <property type="molecule type" value="Genomic_DNA"/>
</dbReference>
<dbReference type="OrthoDB" id="6021021at2759"/>
<dbReference type="InterPro" id="IPR001873">
    <property type="entry name" value="ENaC"/>
</dbReference>
<evidence type="ECO:0000313" key="18">
    <source>
        <dbReference type="EMBL" id="RZC37445.1"/>
    </source>
</evidence>
<dbReference type="Gene3D" id="1.25.40.10">
    <property type="entry name" value="Tetratricopeptide repeat domain"/>
    <property type="match status" value="1"/>
</dbReference>
<dbReference type="AlphaFoldDB" id="A0A482VXB9"/>
<keyword evidence="11 15" id="KW-0406">Ion transport</keyword>
<evidence type="ECO:0000256" key="8">
    <source>
        <dbReference type="ARBA" id="ARBA00022692"/>
    </source>
</evidence>
<dbReference type="Gene3D" id="1.10.220.160">
    <property type="match status" value="1"/>
</dbReference>
<feature type="region of interest" description="Disordered" evidence="16">
    <location>
        <begin position="72"/>
        <end position="92"/>
    </location>
</feature>
<evidence type="ECO:0000256" key="1">
    <source>
        <dbReference type="ARBA" id="ARBA00004141"/>
    </source>
</evidence>
<dbReference type="PANTHER" id="PTHR46165">
    <property type="entry name" value="SET AND MYND DOMAIN-CONTAINING PROTEIN 4"/>
    <property type="match status" value="1"/>
</dbReference>
<evidence type="ECO:0000256" key="12">
    <source>
        <dbReference type="ARBA" id="ARBA00023136"/>
    </source>
</evidence>
<dbReference type="CDD" id="cd10536">
    <property type="entry name" value="SET_SMYD4"/>
    <property type="match status" value="1"/>
</dbReference>
<dbReference type="Pfam" id="PF00858">
    <property type="entry name" value="ASC"/>
    <property type="match status" value="1"/>
</dbReference>
<evidence type="ECO:0000256" key="14">
    <source>
        <dbReference type="ARBA" id="ARBA00023303"/>
    </source>
</evidence>
<dbReference type="Pfam" id="PF00856">
    <property type="entry name" value="SET"/>
    <property type="match status" value="1"/>
</dbReference>
<keyword evidence="9" id="KW-1133">Transmembrane helix</keyword>
<evidence type="ECO:0000256" key="11">
    <source>
        <dbReference type="ARBA" id="ARBA00023065"/>
    </source>
</evidence>
<dbReference type="GO" id="GO:0008276">
    <property type="term" value="F:protein methyltransferase activity"/>
    <property type="evidence" value="ECO:0007669"/>
    <property type="project" value="UniProtKB-ARBA"/>
</dbReference>
<evidence type="ECO:0000256" key="10">
    <source>
        <dbReference type="ARBA" id="ARBA00023053"/>
    </source>
</evidence>
<keyword evidence="10" id="KW-0915">Sodium</keyword>
<dbReference type="InterPro" id="IPR044421">
    <property type="entry name" value="SMYD4_SET"/>
</dbReference>
<evidence type="ECO:0000256" key="16">
    <source>
        <dbReference type="SAM" id="MobiDB-lite"/>
    </source>
</evidence>
<dbReference type="GO" id="GO:0005272">
    <property type="term" value="F:sodium channel activity"/>
    <property type="evidence" value="ECO:0007669"/>
    <property type="project" value="UniProtKB-KW"/>
</dbReference>
<dbReference type="PROSITE" id="PS50280">
    <property type="entry name" value="SET"/>
    <property type="match status" value="1"/>
</dbReference>
<dbReference type="Gene3D" id="2.170.270.10">
    <property type="entry name" value="SET domain"/>
    <property type="match status" value="1"/>
</dbReference>
<keyword evidence="7" id="KW-0949">S-adenosyl-L-methionine</keyword>
<evidence type="ECO:0000256" key="5">
    <source>
        <dbReference type="ARBA" id="ARBA00022603"/>
    </source>
</evidence>
<dbReference type="InterPro" id="IPR052097">
    <property type="entry name" value="SET-MYND_domain_protein"/>
</dbReference>
<evidence type="ECO:0000256" key="9">
    <source>
        <dbReference type="ARBA" id="ARBA00022989"/>
    </source>
</evidence>
<dbReference type="PANTHER" id="PTHR46165:SF6">
    <property type="entry name" value="SET AND MYND DOMAIN-CONTAINING PROTEIN 4-LIKE PROTEIN"/>
    <property type="match status" value="1"/>
</dbReference>
<evidence type="ECO:0000313" key="19">
    <source>
        <dbReference type="Proteomes" id="UP000292052"/>
    </source>
</evidence>
<gene>
    <name evidence="18" type="ORF">BDFB_007891</name>
</gene>
<keyword evidence="3 15" id="KW-0813">Transport</keyword>
<dbReference type="InterPro" id="IPR001214">
    <property type="entry name" value="SET_dom"/>
</dbReference>
<keyword evidence="8 15" id="KW-0812">Transmembrane</keyword>
<comment type="caution">
    <text evidence="18">The sequence shown here is derived from an EMBL/GenBank/DDBJ whole genome shotgun (WGS) entry which is preliminary data.</text>
</comment>
<keyword evidence="14 15" id="KW-0407">Ion channel</keyword>
<protein>
    <submittedName>
        <fullName evidence="18">ASC and/or SET domain containing protein</fullName>
    </submittedName>
</protein>
<dbReference type="InterPro" id="IPR011990">
    <property type="entry name" value="TPR-like_helical_dom_sf"/>
</dbReference>
<dbReference type="GO" id="GO:0008757">
    <property type="term" value="F:S-adenosylmethionine-dependent methyltransferase activity"/>
    <property type="evidence" value="ECO:0007669"/>
    <property type="project" value="UniProtKB-ARBA"/>
</dbReference>
<accession>A0A482VXB9</accession>
<keyword evidence="12" id="KW-0472">Membrane</keyword>
<name>A0A482VXB9_ASBVE</name>
<keyword evidence="19" id="KW-1185">Reference proteome</keyword>
<evidence type="ECO:0000256" key="13">
    <source>
        <dbReference type="ARBA" id="ARBA00023201"/>
    </source>
</evidence>
<evidence type="ECO:0000259" key="17">
    <source>
        <dbReference type="PROSITE" id="PS50280"/>
    </source>
</evidence>
<evidence type="ECO:0000256" key="6">
    <source>
        <dbReference type="ARBA" id="ARBA00022679"/>
    </source>
</evidence>
<keyword evidence="4 15" id="KW-0894">Sodium channel</keyword>
<keyword evidence="13 15" id="KW-0739">Sodium transport</keyword>
<keyword evidence="5" id="KW-0489">Methyltransferase</keyword>
<dbReference type="GO" id="GO:0005737">
    <property type="term" value="C:cytoplasm"/>
    <property type="evidence" value="ECO:0007669"/>
    <property type="project" value="TreeGrafter"/>
</dbReference>
<dbReference type="GO" id="GO:0008170">
    <property type="term" value="F:N-methyltransferase activity"/>
    <property type="evidence" value="ECO:0007669"/>
    <property type="project" value="UniProtKB-ARBA"/>
</dbReference>
<dbReference type="PROSITE" id="PS01206">
    <property type="entry name" value="ASC"/>
    <property type="match status" value="1"/>
</dbReference>
<evidence type="ECO:0000256" key="4">
    <source>
        <dbReference type="ARBA" id="ARBA00022461"/>
    </source>
</evidence>
<dbReference type="GO" id="GO:0032259">
    <property type="term" value="P:methylation"/>
    <property type="evidence" value="ECO:0007669"/>
    <property type="project" value="UniProtKB-KW"/>
</dbReference>
<evidence type="ECO:0000256" key="7">
    <source>
        <dbReference type="ARBA" id="ARBA00022691"/>
    </source>
</evidence>
<dbReference type="GO" id="GO:0016020">
    <property type="term" value="C:membrane"/>
    <property type="evidence" value="ECO:0007669"/>
    <property type="project" value="UniProtKB-SubCell"/>
</dbReference>
<evidence type="ECO:0000256" key="3">
    <source>
        <dbReference type="ARBA" id="ARBA00022448"/>
    </source>
</evidence>